<accession>E4MUU7</accession>
<comment type="caution">
    <text evidence="2">The sequence shown here is derived from an EMBL/GenBank/DDBJ whole genome shotgun (WGS) entry which is preliminary data.</text>
</comment>
<organism evidence="2 3">
    <name type="scientific">Capnocytophaga ochracea F0287</name>
    <dbReference type="NCBI Taxonomy" id="873517"/>
    <lineage>
        <taxon>Bacteria</taxon>
        <taxon>Pseudomonadati</taxon>
        <taxon>Bacteroidota</taxon>
        <taxon>Flavobacteriia</taxon>
        <taxon>Flavobacteriales</taxon>
        <taxon>Flavobacteriaceae</taxon>
        <taxon>Capnocytophaga</taxon>
    </lineage>
</organism>
<sequence>MWKDSIQRLFRYRKITPSPTVWEQLEAQLAESEAQQARQNSRKVWYYAIAASLLLCLGIGYLLKENHTAIRMVQQENTIASVPPAHNDKQQTPLSFFSKTESASSKERNMLLPPVPKGNMNNEVDSLLGNINSEQLLVSELAGLQRESAKAYNKEEAALLKDLEKLSPQELLLMASTEINLEKYVETQYNANKLLSDTEKEIFKDRIQRVLDKIVNKFNEVRFAIE</sequence>
<dbReference type="EMBL" id="AEOH01000050">
    <property type="protein sequence ID" value="EFS96516.1"/>
    <property type="molecule type" value="Genomic_DNA"/>
</dbReference>
<protein>
    <submittedName>
        <fullName evidence="2">Uncharacterized protein</fullName>
    </submittedName>
</protein>
<dbReference type="RefSeq" id="WP_002675221.1">
    <property type="nucleotide sequence ID" value="NZ_GL573160.1"/>
</dbReference>
<reference evidence="2 3" key="1">
    <citation type="submission" date="2010-10" db="EMBL/GenBank/DDBJ databases">
        <authorList>
            <person name="Muzny D."/>
            <person name="Qin X."/>
            <person name="Deng J."/>
            <person name="Jiang H."/>
            <person name="Liu Y."/>
            <person name="Qu J."/>
            <person name="Song X.-Z."/>
            <person name="Zhang L."/>
            <person name="Thornton R."/>
            <person name="Coyle M."/>
            <person name="Francisco L."/>
            <person name="Jackson L."/>
            <person name="Javaid M."/>
            <person name="Korchina V."/>
            <person name="Kovar C."/>
            <person name="Mata R."/>
            <person name="Mathew T."/>
            <person name="Ngo R."/>
            <person name="Nguyen L."/>
            <person name="Nguyen N."/>
            <person name="Okwuonu G."/>
            <person name="Ongeri F."/>
            <person name="Pham C."/>
            <person name="Simmons D."/>
            <person name="Wilczek-Boney K."/>
            <person name="Hale W."/>
            <person name="Jakkamsetti A."/>
            <person name="Pham P."/>
            <person name="Ruth R."/>
            <person name="San Lucas F."/>
            <person name="Warren J."/>
            <person name="Zhang J."/>
            <person name="Zhao Z."/>
            <person name="Zhou C."/>
            <person name="Zhu D."/>
            <person name="Lee S."/>
            <person name="Bess C."/>
            <person name="Blankenburg K."/>
            <person name="Forbes L."/>
            <person name="Fu Q."/>
            <person name="Gubbala S."/>
            <person name="Hirani K."/>
            <person name="Jayaseelan J.C."/>
            <person name="Lara F."/>
            <person name="Munidasa M."/>
            <person name="Palculict T."/>
            <person name="Patil S."/>
            <person name="Pu L.-L."/>
            <person name="Saada N."/>
            <person name="Tang L."/>
            <person name="Weissenberger G."/>
            <person name="Zhu Y."/>
            <person name="Hemphill L."/>
            <person name="Shang Y."/>
            <person name="Youmans B."/>
            <person name="Ayvaz T."/>
            <person name="Ross M."/>
            <person name="Santibanez J."/>
            <person name="Aqrawi P."/>
            <person name="Gross S."/>
            <person name="Joshi V."/>
            <person name="Fowler G."/>
            <person name="Nazareth L."/>
            <person name="Reid J."/>
            <person name="Worley K."/>
            <person name="Petrosino J."/>
            <person name="Highlander S."/>
            <person name="Gibbs R."/>
        </authorList>
    </citation>
    <scope>NUCLEOTIDE SEQUENCE [LARGE SCALE GENOMIC DNA]</scope>
    <source>
        <strain evidence="2 3">F0287</strain>
    </source>
</reference>
<keyword evidence="1" id="KW-0472">Membrane</keyword>
<dbReference type="HOGENOM" id="CLU_1213019_0_0_10"/>
<dbReference type="AlphaFoldDB" id="E4MUU7"/>
<dbReference type="eggNOG" id="ENOG50311UI">
    <property type="taxonomic scope" value="Bacteria"/>
</dbReference>
<name>E4MUU7_CAPOC</name>
<evidence type="ECO:0000313" key="2">
    <source>
        <dbReference type="EMBL" id="EFS96516.1"/>
    </source>
</evidence>
<dbReference type="Proteomes" id="UP000005391">
    <property type="component" value="Unassembled WGS sequence"/>
</dbReference>
<evidence type="ECO:0000313" key="3">
    <source>
        <dbReference type="Proteomes" id="UP000005391"/>
    </source>
</evidence>
<proteinExistence type="predicted"/>
<gene>
    <name evidence="2" type="ORF">HMPREF1977_2157</name>
</gene>
<keyword evidence="1" id="KW-0812">Transmembrane</keyword>
<feature type="transmembrane region" description="Helical" evidence="1">
    <location>
        <begin position="44"/>
        <end position="63"/>
    </location>
</feature>
<evidence type="ECO:0000256" key="1">
    <source>
        <dbReference type="SAM" id="Phobius"/>
    </source>
</evidence>
<keyword evidence="1" id="KW-1133">Transmembrane helix</keyword>